<evidence type="ECO:0000256" key="1">
    <source>
        <dbReference type="ARBA" id="ARBA00022837"/>
    </source>
</evidence>
<dbReference type="CDD" id="cd00051">
    <property type="entry name" value="EFh"/>
    <property type="match status" value="1"/>
</dbReference>
<dbReference type="OrthoDB" id="26525at2759"/>
<dbReference type="GO" id="GO:0005509">
    <property type="term" value="F:calcium ion binding"/>
    <property type="evidence" value="ECO:0007669"/>
    <property type="project" value="InterPro"/>
</dbReference>
<sequence>MQLGRSDWWDVNGAPLGLQQNFKGKSAPCPALKFLANRFASMFCCCSCHTNKYRRLDAKLERKMIELRRGHPELTRIRSINSVIMKFPQLKEDIRNLRGVFEQYDENCDGTIDGEELRKCLRELQVDLADQETNDLFHSCDVDRNGVIQFNEFIVLLCIVYLLIKPSGSADTLSRLGSPQLEATFDTFVEAFFYMDKNGDGKLNKKDLVMALTEAPWERSAGCVTKTRFKEMDRDKDGNVGFREFLFALTDWLGIESDEEMTVHKIVASNVK</sequence>
<accession>A0A9Q1GUT6</accession>
<evidence type="ECO:0000313" key="3">
    <source>
        <dbReference type="EMBL" id="KAJ8424973.1"/>
    </source>
</evidence>
<dbReference type="SMART" id="SM00054">
    <property type="entry name" value="EFh"/>
    <property type="match status" value="4"/>
</dbReference>
<dbReference type="InterPro" id="IPR011992">
    <property type="entry name" value="EF-hand-dom_pair"/>
</dbReference>
<dbReference type="SUPFAM" id="SSF47473">
    <property type="entry name" value="EF-hand"/>
    <property type="match status" value="1"/>
</dbReference>
<feature type="domain" description="EF-hand" evidence="2">
    <location>
        <begin position="183"/>
        <end position="218"/>
    </location>
</feature>
<gene>
    <name evidence="3" type="ORF">Cgig2_001828</name>
</gene>
<feature type="domain" description="EF-hand" evidence="2">
    <location>
        <begin position="128"/>
        <end position="163"/>
    </location>
</feature>
<feature type="domain" description="EF-hand" evidence="2">
    <location>
        <begin position="92"/>
        <end position="127"/>
    </location>
</feature>
<dbReference type="PROSITE" id="PS00018">
    <property type="entry name" value="EF_HAND_1"/>
    <property type="match status" value="4"/>
</dbReference>
<dbReference type="Pfam" id="PF13499">
    <property type="entry name" value="EF-hand_7"/>
    <property type="match status" value="2"/>
</dbReference>
<dbReference type="InterPro" id="IPR002048">
    <property type="entry name" value="EF_hand_dom"/>
</dbReference>
<comment type="caution">
    <text evidence="3">The sequence shown here is derived from an EMBL/GenBank/DDBJ whole genome shotgun (WGS) entry which is preliminary data.</text>
</comment>
<name>A0A9Q1GUT6_9CARY</name>
<dbReference type="InterPro" id="IPR018247">
    <property type="entry name" value="EF_Hand_1_Ca_BS"/>
</dbReference>
<dbReference type="InterPro" id="IPR052591">
    <property type="entry name" value="CML21-like"/>
</dbReference>
<dbReference type="Gene3D" id="1.10.238.10">
    <property type="entry name" value="EF-hand"/>
    <property type="match status" value="2"/>
</dbReference>
<dbReference type="PROSITE" id="PS50222">
    <property type="entry name" value="EF_HAND_2"/>
    <property type="match status" value="4"/>
</dbReference>
<dbReference type="AlphaFoldDB" id="A0A9Q1GUT6"/>
<evidence type="ECO:0000259" key="2">
    <source>
        <dbReference type="PROSITE" id="PS50222"/>
    </source>
</evidence>
<reference evidence="3" key="1">
    <citation type="submission" date="2022-04" db="EMBL/GenBank/DDBJ databases">
        <title>Carnegiea gigantea Genome sequencing and assembly v2.</title>
        <authorList>
            <person name="Copetti D."/>
            <person name="Sanderson M.J."/>
            <person name="Burquez A."/>
            <person name="Wojciechowski M.F."/>
        </authorList>
    </citation>
    <scope>NUCLEOTIDE SEQUENCE</scope>
    <source>
        <strain evidence="3">SGP5-SGP5p</strain>
        <tissue evidence="3">Aerial part</tissue>
    </source>
</reference>
<dbReference type="PANTHER" id="PTHR23064">
    <property type="entry name" value="TROPONIN"/>
    <property type="match status" value="1"/>
</dbReference>
<keyword evidence="4" id="KW-1185">Reference proteome</keyword>
<feature type="domain" description="EF-hand" evidence="2">
    <location>
        <begin position="226"/>
        <end position="255"/>
    </location>
</feature>
<protein>
    <recommendedName>
        <fullName evidence="2">EF-hand domain-containing protein</fullName>
    </recommendedName>
</protein>
<proteinExistence type="predicted"/>
<organism evidence="3 4">
    <name type="scientific">Carnegiea gigantea</name>
    <dbReference type="NCBI Taxonomy" id="171969"/>
    <lineage>
        <taxon>Eukaryota</taxon>
        <taxon>Viridiplantae</taxon>
        <taxon>Streptophyta</taxon>
        <taxon>Embryophyta</taxon>
        <taxon>Tracheophyta</taxon>
        <taxon>Spermatophyta</taxon>
        <taxon>Magnoliopsida</taxon>
        <taxon>eudicotyledons</taxon>
        <taxon>Gunneridae</taxon>
        <taxon>Pentapetalae</taxon>
        <taxon>Caryophyllales</taxon>
        <taxon>Cactineae</taxon>
        <taxon>Cactaceae</taxon>
        <taxon>Cactoideae</taxon>
        <taxon>Echinocereeae</taxon>
        <taxon>Carnegiea</taxon>
    </lineage>
</organism>
<evidence type="ECO:0000313" key="4">
    <source>
        <dbReference type="Proteomes" id="UP001153076"/>
    </source>
</evidence>
<dbReference type="EMBL" id="JAKOGI010001567">
    <property type="protein sequence ID" value="KAJ8424973.1"/>
    <property type="molecule type" value="Genomic_DNA"/>
</dbReference>
<keyword evidence="1" id="KW-0106">Calcium</keyword>
<dbReference type="Proteomes" id="UP001153076">
    <property type="component" value="Unassembled WGS sequence"/>
</dbReference>